<reference evidence="1" key="1">
    <citation type="submission" date="2022-02" db="EMBL/GenBank/DDBJ databases">
        <title>Plant Genome Project.</title>
        <authorList>
            <person name="Zhang R.-G."/>
        </authorList>
    </citation>
    <scope>NUCLEOTIDE SEQUENCE</scope>
    <source>
        <strain evidence="1">AT1</strain>
    </source>
</reference>
<comment type="caution">
    <text evidence="1">The sequence shown here is derived from an EMBL/GenBank/DDBJ whole genome shotgun (WGS) entry which is preliminary data.</text>
</comment>
<organism evidence="1 2">
    <name type="scientific">Rhododendron molle</name>
    <name type="common">Chinese azalea</name>
    <name type="synonym">Azalea mollis</name>
    <dbReference type="NCBI Taxonomy" id="49168"/>
    <lineage>
        <taxon>Eukaryota</taxon>
        <taxon>Viridiplantae</taxon>
        <taxon>Streptophyta</taxon>
        <taxon>Embryophyta</taxon>
        <taxon>Tracheophyta</taxon>
        <taxon>Spermatophyta</taxon>
        <taxon>Magnoliopsida</taxon>
        <taxon>eudicotyledons</taxon>
        <taxon>Gunneridae</taxon>
        <taxon>Pentapetalae</taxon>
        <taxon>asterids</taxon>
        <taxon>Ericales</taxon>
        <taxon>Ericaceae</taxon>
        <taxon>Ericoideae</taxon>
        <taxon>Rhodoreae</taxon>
        <taxon>Rhododendron</taxon>
    </lineage>
</organism>
<evidence type="ECO:0000313" key="1">
    <source>
        <dbReference type="EMBL" id="KAI8534245.1"/>
    </source>
</evidence>
<name>A0ACC0M011_RHOML</name>
<accession>A0ACC0M011</accession>
<gene>
    <name evidence="1" type="ORF">RHMOL_Rhmol10G0074800</name>
</gene>
<dbReference type="EMBL" id="CM046397">
    <property type="protein sequence ID" value="KAI8534245.1"/>
    <property type="molecule type" value="Genomic_DNA"/>
</dbReference>
<dbReference type="Proteomes" id="UP001062846">
    <property type="component" value="Chromosome 10"/>
</dbReference>
<keyword evidence="2" id="KW-1185">Reference proteome</keyword>
<evidence type="ECO:0000313" key="2">
    <source>
        <dbReference type="Proteomes" id="UP001062846"/>
    </source>
</evidence>
<sequence length="391" mass="44033">MREFRILPLPPYRTRHVTSNLGFGLDLETNDYKVLRVAPLYKYDPRIPAEIPVEERVQIYSMSTDSWREIVAMVPKDVLLFASGKGHGKASKTHVLGDIAAMGFSGTYIQVLGGPTDLVDALDGDDDKYANLPSEEEFAEGLKPGAVPQDRVPNNKQNKGHGRVSAEEITTKKLFFLSIVYGGNSTIQRRELWSELRYIHGIIGAQIWIQLGDFNIVRSAIERSDGFDVLASTEFNDCLFDIEMDDMLMKGLWFTWSNRRSDLGENRSKLDRVLINSAWLSAFPNAEAVVLSLGISDHSPILVTVVPEGKTIRKSILKLSLAATVYGVWCKRNMRIFQQKMMEANLLSSKICNNIRDAMMAWQNIISTQENKVLFRAWGVPFPRLSSTVEV</sequence>
<protein>
    <submittedName>
        <fullName evidence="1">Uncharacterized protein</fullName>
    </submittedName>
</protein>
<proteinExistence type="predicted"/>